<dbReference type="EMBL" id="LN835308">
    <property type="protein sequence ID" value="CRH03873.1"/>
    <property type="molecule type" value="Genomic_DNA"/>
</dbReference>
<feature type="transmembrane region" description="Helical" evidence="1">
    <location>
        <begin position="315"/>
        <end position="333"/>
    </location>
</feature>
<dbReference type="OMA" id="YHGTELR"/>
<dbReference type="OrthoDB" id="391665at2759"/>
<protein>
    <submittedName>
        <fullName evidence="2">Uncharacterized protein</fullName>
    </submittedName>
</protein>
<feature type="transmembrane region" description="Helical" evidence="1">
    <location>
        <begin position="244"/>
        <end position="270"/>
    </location>
</feature>
<organism evidence="2 3">
    <name type="scientific">Plasmodium relictum</name>
    <dbReference type="NCBI Taxonomy" id="85471"/>
    <lineage>
        <taxon>Eukaryota</taxon>
        <taxon>Sar</taxon>
        <taxon>Alveolata</taxon>
        <taxon>Apicomplexa</taxon>
        <taxon>Aconoidasida</taxon>
        <taxon>Haemosporida</taxon>
        <taxon>Plasmodiidae</taxon>
        <taxon>Plasmodium</taxon>
        <taxon>Plasmodium (Haemamoeba)</taxon>
    </lineage>
</organism>
<evidence type="ECO:0000256" key="1">
    <source>
        <dbReference type="SAM" id="Phobius"/>
    </source>
</evidence>
<feature type="transmembrane region" description="Helical" evidence="1">
    <location>
        <begin position="172"/>
        <end position="193"/>
    </location>
</feature>
<dbReference type="VEuPathDB" id="PlasmoDB:PRELSG_1323100"/>
<dbReference type="RefSeq" id="XP_028535879.1">
    <property type="nucleotide sequence ID" value="XM_028678765.1"/>
</dbReference>
<dbReference type="Proteomes" id="UP000220158">
    <property type="component" value="Chromosome 13"/>
</dbReference>
<keyword evidence="1" id="KW-0812">Transmembrane</keyword>
<feature type="transmembrane region" description="Helical" evidence="1">
    <location>
        <begin position="345"/>
        <end position="378"/>
    </location>
</feature>
<feature type="transmembrane region" description="Helical" evidence="1">
    <location>
        <begin position="205"/>
        <end position="224"/>
    </location>
</feature>
<dbReference type="GeneID" id="39738164"/>
<name>A0A1J1HD14_PLARL</name>
<reference evidence="2 3" key="1">
    <citation type="submission" date="2015-04" db="EMBL/GenBank/DDBJ databases">
        <authorList>
            <consortium name="Pathogen Informatics"/>
        </authorList>
    </citation>
    <scope>NUCLEOTIDE SEQUENCE [LARGE SCALE GENOMIC DNA]</scope>
    <source>
        <strain evidence="2 3">SGS1</strain>
    </source>
</reference>
<keyword evidence="1" id="KW-1133">Transmembrane helix</keyword>
<proteinExistence type="predicted"/>
<feature type="transmembrane region" description="Helical" evidence="1">
    <location>
        <begin position="64"/>
        <end position="82"/>
    </location>
</feature>
<sequence>MEEENIIQKNFSSELLEPLITVSVIFICFYMITNVESPVYFFLRSYIFKAKIFYYEIRKHFTNINYFALTFSSLFFLSYYILNILNYKNVKPIFCVNYDYYENILNYNLKDINIKSIFQNDISENYLVNFLYSFKFIFHIFFLNDSSFLKTFFTFFFVYVLLSLYAKYVNRVIFISSIFMNAILSGFILVFFLKKFLNIKYNHCGDETFSFLFLLFFFINNPYLSSLQYNDRSLHPYHGTEIRFFIHMLFFIKYAYTVIKIIWLVAYYFINNYLPFTFSRNFTISKIFHSNIKDLLSKEIKSNASLFRFNVTSGLIFNYLICKISFFWIPYILLTANNKNFKYLIMLLITINLIVTCTYLIYTFLPGIALNLLLLYYLNKIEI</sequence>
<evidence type="ECO:0000313" key="2">
    <source>
        <dbReference type="EMBL" id="CRH03873.1"/>
    </source>
</evidence>
<dbReference type="AlphaFoldDB" id="A0A1J1HD14"/>
<feature type="transmembrane region" description="Helical" evidence="1">
    <location>
        <begin position="20"/>
        <end position="43"/>
    </location>
</feature>
<keyword evidence="3" id="KW-1185">Reference proteome</keyword>
<keyword evidence="1" id="KW-0472">Membrane</keyword>
<accession>A0A1J1HD14</accession>
<gene>
    <name evidence="2" type="ORF">PRELSG_1323100</name>
</gene>
<evidence type="ECO:0000313" key="3">
    <source>
        <dbReference type="Proteomes" id="UP000220158"/>
    </source>
</evidence>
<dbReference type="KEGG" id="prel:PRELSG_1323100"/>